<keyword evidence="12" id="KW-1071">Ligand-gated ion channel</keyword>
<dbReference type="Proteomes" id="UP000024635">
    <property type="component" value="Unassembled WGS sequence"/>
</dbReference>
<feature type="domain" description="Neurotransmitter-gated ion-channel transmembrane" evidence="17">
    <location>
        <begin position="264"/>
        <end position="489"/>
    </location>
</feature>
<feature type="transmembrane region" description="Helical" evidence="15">
    <location>
        <begin position="256"/>
        <end position="280"/>
    </location>
</feature>
<keyword evidence="5" id="KW-0770">Synapse</keyword>
<evidence type="ECO:0000256" key="4">
    <source>
        <dbReference type="ARBA" id="ARBA00022989"/>
    </source>
</evidence>
<evidence type="ECO:0000256" key="15">
    <source>
        <dbReference type="RuleBase" id="RU000687"/>
    </source>
</evidence>
<evidence type="ECO:0000256" key="8">
    <source>
        <dbReference type="ARBA" id="ARBA00023157"/>
    </source>
</evidence>
<keyword evidence="9" id="KW-0675">Receptor</keyword>
<dbReference type="GO" id="GO:0004888">
    <property type="term" value="F:transmembrane signaling receptor activity"/>
    <property type="evidence" value="ECO:0007669"/>
    <property type="project" value="InterPro"/>
</dbReference>
<dbReference type="PROSITE" id="PS00236">
    <property type="entry name" value="NEUROTR_ION_CHANNEL"/>
    <property type="match status" value="1"/>
</dbReference>
<keyword evidence="6 15" id="KW-0406">Ion transport</keyword>
<dbReference type="OrthoDB" id="5975154at2759"/>
<protein>
    <recommendedName>
        <fullName evidence="20">Cation transporter family protein</fullName>
    </recommendedName>
</protein>
<evidence type="ECO:0000313" key="19">
    <source>
        <dbReference type="Proteomes" id="UP000024635"/>
    </source>
</evidence>
<organism evidence="18 19">
    <name type="scientific">Ancylostoma ceylanicum</name>
    <dbReference type="NCBI Taxonomy" id="53326"/>
    <lineage>
        <taxon>Eukaryota</taxon>
        <taxon>Metazoa</taxon>
        <taxon>Ecdysozoa</taxon>
        <taxon>Nematoda</taxon>
        <taxon>Chromadorea</taxon>
        <taxon>Rhabditida</taxon>
        <taxon>Rhabditina</taxon>
        <taxon>Rhabditomorpha</taxon>
        <taxon>Strongyloidea</taxon>
        <taxon>Ancylostomatidae</taxon>
        <taxon>Ancylostomatinae</taxon>
        <taxon>Ancylostoma</taxon>
    </lineage>
</organism>
<evidence type="ECO:0000256" key="14">
    <source>
        <dbReference type="ARBA" id="ARBA00034104"/>
    </source>
</evidence>
<proteinExistence type="inferred from homology"/>
<dbReference type="PANTHER" id="PTHR18945">
    <property type="entry name" value="NEUROTRANSMITTER GATED ION CHANNEL"/>
    <property type="match status" value="1"/>
</dbReference>
<dbReference type="SUPFAM" id="SSF90112">
    <property type="entry name" value="Neurotransmitter-gated ion-channel transmembrane pore"/>
    <property type="match status" value="1"/>
</dbReference>
<dbReference type="Gene3D" id="1.20.58.390">
    <property type="entry name" value="Neurotransmitter-gated ion-channel transmembrane domain"/>
    <property type="match status" value="2"/>
</dbReference>
<feature type="transmembrane region" description="Helical" evidence="15">
    <location>
        <begin position="474"/>
        <end position="492"/>
    </location>
</feature>
<evidence type="ECO:0000256" key="11">
    <source>
        <dbReference type="ARBA" id="ARBA00023257"/>
    </source>
</evidence>
<evidence type="ECO:0000256" key="10">
    <source>
        <dbReference type="ARBA" id="ARBA00023180"/>
    </source>
</evidence>
<keyword evidence="19" id="KW-1185">Reference proteome</keyword>
<dbReference type="EMBL" id="JARK01001439">
    <property type="protein sequence ID" value="EYC02007.1"/>
    <property type="molecule type" value="Genomic_DNA"/>
</dbReference>
<dbReference type="Gene3D" id="2.70.170.10">
    <property type="entry name" value="Neurotransmitter-gated ion-channel ligand-binding domain"/>
    <property type="match status" value="1"/>
</dbReference>
<gene>
    <name evidence="18" type="primary">Acey_s0103.g3589</name>
    <name evidence="18" type="synonym">Acey-lev-8</name>
    <name evidence="18" type="ORF">Y032_0103g3589</name>
</gene>
<feature type="transmembrane region" description="Helical" evidence="15">
    <location>
        <begin position="321"/>
        <end position="343"/>
    </location>
</feature>
<dbReference type="Pfam" id="PF02931">
    <property type="entry name" value="Neur_chan_LBD"/>
    <property type="match status" value="1"/>
</dbReference>
<comment type="subcellular location">
    <subcellularLocation>
        <location evidence="14">Postsynaptic cell membrane</location>
        <topology evidence="14">Multi-pass membrane protein</topology>
    </subcellularLocation>
</comment>
<dbReference type="InterPro" id="IPR036734">
    <property type="entry name" value="Neur_chan_lig-bd_sf"/>
</dbReference>
<dbReference type="STRING" id="53326.A0A016TH73"/>
<evidence type="ECO:0000256" key="7">
    <source>
        <dbReference type="ARBA" id="ARBA00023136"/>
    </source>
</evidence>
<dbReference type="InterPro" id="IPR006201">
    <property type="entry name" value="Neur_channel"/>
</dbReference>
<evidence type="ECO:0000313" key="18">
    <source>
        <dbReference type="EMBL" id="EYC02007.1"/>
    </source>
</evidence>
<evidence type="ECO:0000256" key="13">
    <source>
        <dbReference type="ARBA" id="ARBA00023303"/>
    </source>
</evidence>
<dbReference type="CDD" id="cd19064">
    <property type="entry name" value="LGIC_TM_nAChR"/>
    <property type="match status" value="1"/>
</dbReference>
<dbReference type="InterPro" id="IPR006029">
    <property type="entry name" value="Neurotrans-gated_channel_TM"/>
</dbReference>
<accession>A0A016TH73</accession>
<dbReference type="InterPro" id="IPR038050">
    <property type="entry name" value="Neuro_actylchol_rec"/>
</dbReference>
<keyword evidence="11" id="KW-0628">Postsynaptic cell membrane</keyword>
<evidence type="ECO:0000256" key="12">
    <source>
        <dbReference type="ARBA" id="ARBA00023286"/>
    </source>
</evidence>
<keyword evidence="13 15" id="KW-0407">Ion channel</keyword>
<dbReference type="InterPro" id="IPR002394">
    <property type="entry name" value="Nicotinic_acetylcholine_rcpt"/>
</dbReference>
<name>A0A016TH73_9BILA</name>
<dbReference type="PRINTS" id="PR00252">
    <property type="entry name" value="NRIONCHANNEL"/>
</dbReference>
<dbReference type="FunFam" id="2.70.170.10:FF:000044">
    <property type="entry name" value="AcetylCholine Receptor"/>
    <property type="match status" value="1"/>
</dbReference>
<keyword evidence="10" id="KW-0325">Glycoprotein</keyword>
<keyword evidence="3 15" id="KW-0812">Transmembrane</keyword>
<dbReference type="AlphaFoldDB" id="A0A016TH73"/>
<feature type="transmembrane region" description="Helical" evidence="15">
    <location>
        <begin position="287"/>
        <end position="309"/>
    </location>
</feature>
<comment type="caution">
    <text evidence="18">The sequence shown here is derived from an EMBL/GenBank/DDBJ whole genome shotgun (WGS) entry which is preliminary data.</text>
</comment>
<dbReference type="InterPro" id="IPR006202">
    <property type="entry name" value="Neur_chan_lig-bd"/>
</dbReference>
<keyword evidence="8" id="KW-1015">Disulfide bond</keyword>
<dbReference type="GO" id="GO:0022848">
    <property type="term" value="F:acetylcholine-gated monoatomic cation-selective channel activity"/>
    <property type="evidence" value="ECO:0007669"/>
    <property type="project" value="InterPro"/>
</dbReference>
<evidence type="ECO:0000256" key="1">
    <source>
        <dbReference type="ARBA" id="ARBA00022448"/>
    </source>
</evidence>
<evidence type="ECO:0000256" key="2">
    <source>
        <dbReference type="ARBA" id="ARBA00022475"/>
    </source>
</evidence>
<evidence type="ECO:0000259" key="16">
    <source>
        <dbReference type="Pfam" id="PF02931"/>
    </source>
</evidence>
<keyword evidence="1 15" id="KW-0813">Transport</keyword>
<evidence type="ECO:0000256" key="6">
    <source>
        <dbReference type="ARBA" id="ARBA00023065"/>
    </source>
</evidence>
<comment type="similarity">
    <text evidence="15">Belongs to the ligand-gated ion channel (TC 1.A.9) family.</text>
</comment>
<dbReference type="GO" id="GO:0045211">
    <property type="term" value="C:postsynaptic membrane"/>
    <property type="evidence" value="ECO:0007669"/>
    <property type="project" value="UniProtKB-SubCell"/>
</dbReference>
<keyword evidence="2" id="KW-1003">Cell membrane</keyword>
<reference evidence="19" key="1">
    <citation type="journal article" date="2015" name="Nat. Genet.">
        <title>The genome and transcriptome of the zoonotic hookworm Ancylostoma ceylanicum identify infection-specific gene families.</title>
        <authorList>
            <person name="Schwarz E.M."/>
            <person name="Hu Y."/>
            <person name="Antoshechkin I."/>
            <person name="Miller M.M."/>
            <person name="Sternberg P.W."/>
            <person name="Aroian R.V."/>
        </authorList>
    </citation>
    <scope>NUCLEOTIDE SEQUENCE</scope>
    <source>
        <strain evidence="19">HY135</strain>
    </source>
</reference>
<keyword evidence="7 15" id="KW-0472">Membrane</keyword>
<dbReference type="PRINTS" id="PR00254">
    <property type="entry name" value="NICOTINICR"/>
</dbReference>
<evidence type="ECO:0000256" key="9">
    <source>
        <dbReference type="ARBA" id="ARBA00023170"/>
    </source>
</evidence>
<sequence>MYSPGIHVYKCFSAALIIEVSADRYVTQLLENLLMDYNKNVRPVKNASDALQVKFGANLCRLIDVDEVNQVLTTSLWLEMQWSDRKLVWNPAEWGGVERVHIPSDQIWIPDILLYNNADGEPHITIDSLALVDHRGTVLWQPPSIYKSLCPINIEYFPYDSQECHLKFGGWSNDGQTLALEQIPVNIHDKPEVRVDHTGAEFLYLEQGLGLSFYHESAEWDLLRATSSRYAQIYPGCCGQQFYIDIRYNIVIRRKAIFFTVMLTIPCMLIANLTPFVFVIPPNEHKMTFSISVFVAFTLFYLVLIELIPPTSLVLPLIGKYLLFTLMMITVSILISVVNVNIYRRQAFASEMSPWQRWLFVKTLPRILKLKPLVEPESVVSSVTTLRESITRPTIGSSSDRKASLPAFHTPRLRLLSLVEMDEAMKRKSRTDNLDLFRKISGCIQIIAANFHNRQMENKITDEWRLMSLVIDRVCLIQYIVLNLIGNVLFLYNSPTLYDDRPSLGKTVPFSPLSGGAVNVIHPD</sequence>
<feature type="domain" description="Neurotransmitter-gated ion-channel ligand-binding" evidence="16">
    <location>
        <begin position="27"/>
        <end position="255"/>
    </location>
</feature>
<evidence type="ECO:0000259" key="17">
    <source>
        <dbReference type="Pfam" id="PF02932"/>
    </source>
</evidence>
<dbReference type="InterPro" id="IPR018000">
    <property type="entry name" value="Neurotransmitter_ion_chnl_CS"/>
</dbReference>
<dbReference type="InterPro" id="IPR036719">
    <property type="entry name" value="Neuro-gated_channel_TM_sf"/>
</dbReference>
<evidence type="ECO:0000256" key="3">
    <source>
        <dbReference type="ARBA" id="ARBA00022692"/>
    </source>
</evidence>
<keyword evidence="4 15" id="KW-1133">Transmembrane helix</keyword>
<dbReference type="Pfam" id="PF02932">
    <property type="entry name" value="Neur_chan_memb"/>
    <property type="match status" value="1"/>
</dbReference>
<dbReference type="SUPFAM" id="SSF63712">
    <property type="entry name" value="Nicotinic receptor ligand binding domain-like"/>
    <property type="match status" value="1"/>
</dbReference>
<evidence type="ECO:0000256" key="5">
    <source>
        <dbReference type="ARBA" id="ARBA00023018"/>
    </source>
</evidence>
<evidence type="ECO:0008006" key="20">
    <source>
        <dbReference type="Google" id="ProtNLM"/>
    </source>
</evidence>